<dbReference type="EMBL" id="BK015427">
    <property type="protein sequence ID" value="DAE06120.1"/>
    <property type="molecule type" value="Genomic_DNA"/>
</dbReference>
<evidence type="ECO:0000313" key="1">
    <source>
        <dbReference type="EMBL" id="DAE06120.1"/>
    </source>
</evidence>
<protein>
    <submittedName>
        <fullName evidence="1">Uncharacterized protein</fullName>
    </submittedName>
</protein>
<reference evidence="1" key="1">
    <citation type="journal article" date="2021" name="Proc. Natl. Acad. Sci. U.S.A.">
        <title>A Catalog of Tens of Thousands of Viruses from Human Metagenomes Reveals Hidden Associations with Chronic Diseases.</title>
        <authorList>
            <person name="Tisza M.J."/>
            <person name="Buck C.B."/>
        </authorList>
    </citation>
    <scope>NUCLEOTIDE SEQUENCE</scope>
    <source>
        <strain evidence="1">CtXQ92</strain>
    </source>
</reference>
<name>A0A8S5PHF0_9CAUD</name>
<proteinExistence type="predicted"/>
<sequence>MTDNKRIKECKRKVIAAINEATLPFAVTELILENVLNAVRENMAAEEAAAANIIETPKTEEEKMPN</sequence>
<organism evidence="1">
    <name type="scientific">Siphoviridae sp. ctXQ92</name>
    <dbReference type="NCBI Taxonomy" id="2825543"/>
    <lineage>
        <taxon>Viruses</taxon>
        <taxon>Duplodnaviria</taxon>
        <taxon>Heunggongvirae</taxon>
        <taxon>Uroviricota</taxon>
        <taxon>Caudoviricetes</taxon>
    </lineage>
</organism>
<accession>A0A8S5PHF0</accession>